<evidence type="ECO:0000259" key="3">
    <source>
        <dbReference type="PROSITE" id="PS50009"/>
    </source>
</evidence>
<dbReference type="SMART" id="SM00229">
    <property type="entry name" value="RasGEFN"/>
    <property type="match status" value="1"/>
</dbReference>
<dbReference type="PROSITE" id="PS50009">
    <property type="entry name" value="RASGEF_CAT"/>
    <property type="match status" value="1"/>
</dbReference>
<comment type="caution">
    <text evidence="5">The sequence shown here is derived from an EMBL/GenBank/DDBJ whole genome shotgun (WGS) entry which is preliminary data.</text>
</comment>
<keyword evidence="1 2" id="KW-0344">Guanine-nucleotide releasing factor</keyword>
<dbReference type="SMART" id="SM00147">
    <property type="entry name" value="RasGEF"/>
    <property type="match status" value="1"/>
</dbReference>
<dbReference type="PANTHER" id="PTHR23113:SF363">
    <property type="entry name" value="PROTEIN SON OF SEVENLESS"/>
    <property type="match status" value="1"/>
</dbReference>
<dbReference type="SUPFAM" id="SSF48366">
    <property type="entry name" value="Ras GEF"/>
    <property type="match status" value="1"/>
</dbReference>
<protein>
    <submittedName>
        <fullName evidence="5">Ras guanine nucleotide exchange factor domain-containing protein</fullName>
    </submittedName>
</protein>
<dbReference type="Pfam" id="PF00618">
    <property type="entry name" value="RasGEF_N"/>
    <property type="match status" value="1"/>
</dbReference>
<accession>A0ABR3BF94</accession>
<dbReference type="PROSITE" id="PS50212">
    <property type="entry name" value="RASGEF_NTER"/>
    <property type="match status" value="1"/>
</dbReference>
<gene>
    <name evidence="5" type="ORF">J3Q64DRAFT_1631648</name>
</gene>
<feature type="non-terminal residue" evidence="5">
    <location>
        <position position="1"/>
    </location>
</feature>
<dbReference type="InterPro" id="IPR023578">
    <property type="entry name" value="Ras_GEF_dom_sf"/>
</dbReference>
<keyword evidence="6" id="KW-1185">Reference proteome</keyword>
<proteinExistence type="predicted"/>
<evidence type="ECO:0000313" key="6">
    <source>
        <dbReference type="Proteomes" id="UP001448207"/>
    </source>
</evidence>
<reference evidence="5 6" key="1">
    <citation type="submission" date="2024-04" db="EMBL/GenBank/DDBJ databases">
        <title>Symmetric and asymmetric DNA N6-adenine methylation regulates different biological responses in Mucorales.</title>
        <authorList>
            <consortium name="Lawrence Berkeley National Laboratory"/>
            <person name="Lax C."/>
            <person name="Mondo S.J."/>
            <person name="Osorio-Concepcion M."/>
            <person name="Muszewska A."/>
            <person name="Corrochano-Luque M."/>
            <person name="Gutierrez G."/>
            <person name="Riley R."/>
            <person name="Lipzen A."/>
            <person name="Guo J."/>
            <person name="Hundley H."/>
            <person name="Amirebrahimi M."/>
            <person name="Ng V."/>
            <person name="Lorenzo-Gutierrez D."/>
            <person name="Binder U."/>
            <person name="Yang J."/>
            <person name="Song Y."/>
            <person name="Canovas D."/>
            <person name="Navarro E."/>
            <person name="Freitag M."/>
            <person name="Gabaldon T."/>
            <person name="Grigoriev I.V."/>
            <person name="Corrochano L.M."/>
            <person name="Nicolas F.E."/>
            <person name="Garre V."/>
        </authorList>
    </citation>
    <scope>NUCLEOTIDE SEQUENCE [LARGE SCALE GENOMIC DNA]</scope>
    <source>
        <strain evidence="5 6">L51</strain>
    </source>
</reference>
<feature type="domain" description="Ras-GEF" evidence="3">
    <location>
        <begin position="308"/>
        <end position="567"/>
    </location>
</feature>
<evidence type="ECO:0000259" key="4">
    <source>
        <dbReference type="PROSITE" id="PS50212"/>
    </source>
</evidence>
<name>A0ABR3BF94_PHYBL</name>
<dbReference type="Pfam" id="PF00617">
    <property type="entry name" value="RasGEF"/>
    <property type="match status" value="1"/>
</dbReference>
<sequence>YCRRRSKSFDDLLIKKNITHPDVITPPASPIIAFDSDITVSPKRRHSSCIESTTKECLRLATIYGWVTLHPGLGWVGVEEDDEEKKTVEYISITDTPPPLLPVENDPHVYDLLAQDNPSFIHYSNRNLTMMSSATVEKLVEKLTREMDSDFLMDFFLTYRQFVTPIKLCKLLILRFRWALMQDSDERQLVRIRTFVAIRHWLTHYWSHDFIPSRTLRFILCTFLSQLRTHPVIMQSPRDERIIKNLRNVLKRQRKLFDIENESGSLCLSMGSLVSDIRHSSQQWSDQSSRISVSLASFSYKPFVLRHRSEIVAQQFCIIEQQMLQNVTWDELAELRWRKRSRAMASNASNPSTDILEEPCVREGVDELIGFFNKICQWVASEIVRTRSIETRVQAIEKFIRIALKCYHQRNYSTLMQVLLGLQSPAVSRLEKTWQRVDHYELHIFGELKELAKPFRNWKNVRDCMTRATEDVAESSAVESILTQSETDPGHTLSGRGCIPFLGLYLSDLVFNSELPTYIEHTDNEESWKTSVEDAALNARLSTRLVNYNKFRITGKAYIYIYKEVKY</sequence>
<dbReference type="Proteomes" id="UP001448207">
    <property type="component" value="Unassembled WGS sequence"/>
</dbReference>
<dbReference type="CDD" id="cd06224">
    <property type="entry name" value="REM"/>
    <property type="match status" value="1"/>
</dbReference>
<dbReference type="InterPro" id="IPR001895">
    <property type="entry name" value="RASGEF_cat_dom"/>
</dbReference>
<evidence type="ECO:0000256" key="2">
    <source>
        <dbReference type="PROSITE-ProRule" id="PRU00168"/>
    </source>
</evidence>
<evidence type="ECO:0000313" key="5">
    <source>
        <dbReference type="EMBL" id="KAL0097539.1"/>
    </source>
</evidence>
<dbReference type="Gene3D" id="1.10.840.10">
    <property type="entry name" value="Ras guanine-nucleotide exchange factors catalytic domain"/>
    <property type="match status" value="1"/>
</dbReference>
<feature type="domain" description="N-terminal Ras-GEF" evidence="4">
    <location>
        <begin position="127"/>
        <end position="254"/>
    </location>
</feature>
<dbReference type="InterPro" id="IPR036964">
    <property type="entry name" value="RASGEF_cat_dom_sf"/>
</dbReference>
<dbReference type="EMBL" id="JBCLYO010000001">
    <property type="protein sequence ID" value="KAL0097539.1"/>
    <property type="molecule type" value="Genomic_DNA"/>
</dbReference>
<dbReference type="InterPro" id="IPR008937">
    <property type="entry name" value="Ras-like_GEF"/>
</dbReference>
<evidence type="ECO:0000256" key="1">
    <source>
        <dbReference type="ARBA" id="ARBA00022658"/>
    </source>
</evidence>
<organism evidence="5 6">
    <name type="scientific">Phycomyces blakesleeanus</name>
    <dbReference type="NCBI Taxonomy" id="4837"/>
    <lineage>
        <taxon>Eukaryota</taxon>
        <taxon>Fungi</taxon>
        <taxon>Fungi incertae sedis</taxon>
        <taxon>Mucoromycota</taxon>
        <taxon>Mucoromycotina</taxon>
        <taxon>Mucoromycetes</taxon>
        <taxon>Mucorales</taxon>
        <taxon>Phycomycetaceae</taxon>
        <taxon>Phycomyces</taxon>
    </lineage>
</organism>
<dbReference type="InterPro" id="IPR000651">
    <property type="entry name" value="Ras-like_Gua-exchang_fac_N"/>
</dbReference>
<dbReference type="PANTHER" id="PTHR23113">
    <property type="entry name" value="GUANINE NUCLEOTIDE EXCHANGE FACTOR"/>
    <property type="match status" value="1"/>
</dbReference>
<dbReference type="Gene3D" id="1.20.870.10">
    <property type="entry name" value="Son of sevenless (SoS) protein Chain: S domain 1"/>
    <property type="match status" value="1"/>
</dbReference>